<feature type="domain" description="Nephrocystin 3-like N-terminal" evidence="2">
    <location>
        <begin position="31"/>
        <end position="82"/>
    </location>
</feature>
<dbReference type="RefSeq" id="XP_007763965.1">
    <property type="nucleotide sequence ID" value="XM_007765775.1"/>
</dbReference>
<dbReference type="OrthoDB" id="2928561at2759"/>
<dbReference type="Gene3D" id="3.40.50.300">
    <property type="entry name" value="P-loop containing nucleotide triphosphate hydrolases"/>
    <property type="match status" value="1"/>
</dbReference>
<feature type="non-terminal residue" evidence="3">
    <location>
        <position position="1"/>
    </location>
</feature>
<dbReference type="InterPro" id="IPR056884">
    <property type="entry name" value="NPHP3-like_N"/>
</dbReference>
<keyword evidence="1" id="KW-0677">Repeat</keyword>
<dbReference type="KEGG" id="cput:CONPUDRAFT_31255"/>
<dbReference type="AlphaFoldDB" id="A0A5M3N2L1"/>
<evidence type="ECO:0000313" key="4">
    <source>
        <dbReference type="Proteomes" id="UP000053558"/>
    </source>
</evidence>
<dbReference type="InterPro" id="IPR027417">
    <property type="entry name" value="P-loop_NTPase"/>
</dbReference>
<reference evidence="4" key="1">
    <citation type="journal article" date="2012" name="Science">
        <title>The Paleozoic origin of enzymatic lignin decomposition reconstructed from 31 fungal genomes.</title>
        <authorList>
            <person name="Floudas D."/>
            <person name="Binder M."/>
            <person name="Riley R."/>
            <person name="Barry K."/>
            <person name="Blanchette R.A."/>
            <person name="Henrissat B."/>
            <person name="Martinez A.T."/>
            <person name="Otillar R."/>
            <person name="Spatafora J.W."/>
            <person name="Yadav J.S."/>
            <person name="Aerts A."/>
            <person name="Benoit I."/>
            <person name="Boyd A."/>
            <person name="Carlson A."/>
            <person name="Copeland A."/>
            <person name="Coutinho P.M."/>
            <person name="de Vries R.P."/>
            <person name="Ferreira P."/>
            <person name="Findley K."/>
            <person name="Foster B."/>
            <person name="Gaskell J."/>
            <person name="Glotzer D."/>
            <person name="Gorecki P."/>
            <person name="Heitman J."/>
            <person name="Hesse C."/>
            <person name="Hori C."/>
            <person name="Igarashi K."/>
            <person name="Jurgens J.A."/>
            <person name="Kallen N."/>
            <person name="Kersten P."/>
            <person name="Kohler A."/>
            <person name="Kuees U."/>
            <person name="Kumar T.K.A."/>
            <person name="Kuo A."/>
            <person name="LaButti K."/>
            <person name="Larrondo L.F."/>
            <person name="Lindquist E."/>
            <person name="Ling A."/>
            <person name="Lombard V."/>
            <person name="Lucas S."/>
            <person name="Lundell T."/>
            <person name="Martin R."/>
            <person name="McLaughlin D.J."/>
            <person name="Morgenstern I."/>
            <person name="Morin E."/>
            <person name="Murat C."/>
            <person name="Nagy L.G."/>
            <person name="Nolan M."/>
            <person name="Ohm R.A."/>
            <person name="Patyshakuliyeva A."/>
            <person name="Rokas A."/>
            <person name="Ruiz-Duenas F.J."/>
            <person name="Sabat G."/>
            <person name="Salamov A."/>
            <person name="Samejima M."/>
            <person name="Schmutz J."/>
            <person name="Slot J.C."/>
            <person name="St John F."/>
            <person name="Stenlid J."/>
            <person name="Sun H."/>
            <person name="Sun S."/>
            <person name="Syed K."/>
            <person name="Tsang A."/>
            <person name="Wiebenga A."/>
            <person name="Young D."/>
            <person name="Pisabarro A."/>
            <person name="Eastwood D.C."/>
            <person name="Martin F."/>
            <person name="Cullen D."/>
            <person name="Grigoriev I.V."/>
            <person name="Hibbett D.S."/>
        </authorList>
    </citation>
    <scope>NUCLEOTIDE SEQUENCE [LARGE SCALE GENOMIC DNA]</scope>
    <source>
        <strain evidence="4">RWD-64-598 SS2</strain>
    </source>
</reference>
<evidence type="ECO:0000256" key="1">
    <source>
        <dbReference type="ARBA" id="ARBA00022737"/>
    </source>
</evidence>
<protein>
    <recommendedName>
        <fullName evidence="2">Nephrocystin 3-like N-terminal domain-containing protein</fullName>
    </recommendedName>
</protein>
<feature type="non-terminal residue" evidence="3">
    <location>
        <position position="83"/>
    </location>
</feature>
<dbReference type="SUPFAM" id="SSF52540">
    <property type="entry name" value="P-loop containing nucleoside triphosphate hydrolases"/>
    <property type="match status" value="1"/>
</dbReference>
<evidence type="ECO:0000313" key="3">
    <source>
        <dbReference type="EMBL" id="EIW85630.1"/>
    </source>
</evidence>
<dbReference type="EMBL" id="JH711574">
    <property type="protein sequence ID" value="EIW85630.1"/>
    <property type="molecule type" value="Genomic_DNA"/>
</dbReference>
<dbReference type="OMA" id="AGHDSEM"/>
<accession>A0A5M3N2L1</accession>
<proteinExistence type="predicted"/>
<keyword evidence="4" id="KW-1185">Reference proteome</keyword>
<gene>
    <name evidence="3" type="ORF">CONPUDRAFT_31255</name>
</gene>
<organism evidence="3 4">
    <name type="scientific">Coniophora puteana (strain RWD-64-598)</name>
    <name type="common">Brown rot fungus</name>
    <dbReference type="NCBI Taxonomy" id="741705"/>
    <lineage>
        <taxon>Eukaryota</taxon>
        <taxon>Fungi</taxon>
        <taxon>Dikarya</taxon>
        <taxon>Basidiomycota</taxon>
        <taxon>Agaricomycotina</taxon>
        <taxon>Agaricomycetes</taxon>
        <taxon>Agaricomycetidae</taxon>
        <taxon>Boletales</taxon>
        <taxon>Coniophorineae</taxon>
        <taxon>Coniophoraceae</taxon>
        <taxon>Coniophora</taxon>
    </lineage>
</organism>
<name>A0A5M3N2L1_CONPW</name>
<sequence length="83" mass="9295">GAIYDSNERFPHSHCLPDTRVGILQTLRDIDRNLIWLAGESGSGKSTIAHTFAEELAQEGKLAGTFFFSRKHAKRSTFDNVFL</sequence>
<comment type="caution">
    <text evidence="3">The sequence shown here is derived from an EMBL/GenBank/DDBJ whole genome shotgun (WGS) entry which is preliminary data.</text>
</comment>
<dbReference type="GeneID" id="19206706"/>
<dbReference type="Pfam" id="PF24883">
    <property type="entry name" value="NPHP3_N"/>
    <property type="match status" value="1"/>
</dbReference>
<evidence type="ECO:0000259" key="2">
    <source>
        <dbReference type="Pfam" id="PF24883"/>
    </source>
</evidence>
<dbReference type="Proteomes" id="UP000053558">
    <property type="component" value="Unassembled WGS sequence"/>
</dbReference>